<dbReference type="AlphaFoldDB" id="A0A8T1W049"/>
<sequence length="132" mass="14699">MTGVCEHVVAHVVTPRSDILIYQCVSESGLHRVGSSGEMHSTDRRSEKMLHSLHEPHSRCSLPKTRHLRGAAAHGRSTENSGAEEFPDRVREARGFPEQESAERSWVRFEGSGRCASFVYHNTSYGTSVCCE</sequence>
<evidence type="ECO:0000313" key="2">
    <source>
        <dbReference type="EMBL" id="KAG7386576.1"/>
    </source>
</evidence>
<comment type="caution">
    <text evidence="2">The sequence shown here is derived from an EMBL/GenBank/DDBJ whole genome shotgun (WGS) entry which is preliminary data.</text>
</comment>
<accession>A0A8T1W049</accession>
<feature type="compositionally biased region" description="Basic and acidic residues" evidence="1">
    <location>
        <begin position="86"/>
        <end position="102"/>
    </location>
</feature>
<proteinExistence type="predicted"/>
<evidence type="ECO:0000256" key="1">
    <source>
        <dbReference type="SAM" id="MobiDB-lite"/>
    </source>
</evidence>
<evidence type="ECO:0000313" key="3">
    <source>
        <dbReference type="Proteomes" id="UP000694044"/>
    </source>
</evidence>
<feature type="region of interest" description="Disordered" evidence="1">
    <location>
        <begin position="32"/>
        <end position="102"/>
    </location>
</feature>
<keyword evidence="3" id="KW-1185">Reference proteome</keyword>
<organism evidence="2 3">
    <name type="scientific">Phytophthora pseudosyringae</name>
    <dbReference type="NCBI Taxonomy" id="221518"/>
    <lineage>
        <taxon>Eukaryota</taxon>
        <taxon>Sar</taxon>
        <taxon>Stramenopiles</taxon>
        <taxon>Oomycota</taxon>
        <taxon>Peronosporomycetes</taxon>
        <taxon>Peronosporales</taxon>
        <taxon>Peronosporaceae</taxon>
        <taxon>Phytophthora</taxon>
    </lineage>
</organism>
<reference evidence="2" key="1">
    <citation type="submission" date="2021-02" db="EMBL/GenBank/DDBJ databases">
        <authorList>
            <person name="Palmer J.M."/>
        </authorList>
    </citation>
    <scope>NUCLEOTIDE SEQUENCE</scope>
    <source>
        <strain evidence="2">SCRP734</strain>
    </source>
</reference>
<protein>
    <submittedName>
        <fullName evidence="2">Uncharacterized protein</fullName>
    </submittedName>
</protein>
<dbReference type="EMBL" id="JAGDFM010000097">
    <property type="protein sequence ID" value="KAG7386576.1"/>
    <property type="molecule type" value="Genomic_DNA"/>
</dbReference>
<name>A0A8T1W049_9STRA</name>
<dbReference type="Proteomes" id="UP000694044">
    <property type="component" value="Unassembled WGS sequence"/>
</dbReference>
<gene>
    <name evidence="2" type="ORF">PHYPSEUDO_015484</name>
</gene>
<feature type="compositionally biased region" description="Basic and acidic residues" evidence="1">
    <location>
        <begin position="40"/>
        <end position="58"/>
    </location>
</feature>